<feature type="domain" description="Sialate O-acetylesterase" evidence="3">
    <location>
        <begin position="202"/>
        <end position="298"/>
    </location>
</feature>
<dbReference type="SUPFAM" id="SSF52266">
    <property type="entry name" value="SGNH hydrolase"/>
    <property type="match status" value="1"/>
</dbReference>
<proteinExistence type="predicted"/>
<dbReference type="PANTHER" id="PTHR31988:SF19">
    <property type="entry name" value="9-O-ACETYL-N-ACETYLNEURAMINIC ACID DEACETYLASE-RELATED"/>
    <property type="match status" value="1"/>
</dbReference>
<dbReference type="Proteomes" id="UP000238322">
    <property type="component" value="Unassembled WGS sequence"/>
</dbReference>
<dbReference type="EMBL" id="PUHY01000005">
    <property type="protein sequence ID" value="PQO37426.1"/>
    <property type="molecule type" value="Genomic_DNA"/>
</dbReference>
<accession>A0A2S8FZ13</accession>
<feature type="chain" id="PRO_5015621426" evidence="2">
    <location>
        <begin position="25"/>
        <end position="356"/>
    </location>
</feature>
<keyword evidence="2" id="KW-0732">Signal</keyword>
<feature type="domain" description="Sialate O-acetylesterase" evidence="3">
    <location>
        <begin position="28"/>
        <end position="153"/>
    </location>
</feature>
<feature type="signal peptide" evidence="2">
    <location>
        <begin position="1"/>
        <end position="24"/>
    </location>
</feature>
<evidence type="ECO:0000259" key="3">
    <source>
        <dbReference type="Pfam" id="PF03629"/>
    </source>
</evidence>
<dbReference type="InterPro" id="IPR052940">
    <property type="entry name" value="Carb_Esterase_6"/>
</dbReference>
<comment type="caution">
    <text evidence="4">The sequence shown here is derived from an EMBL/GenBank/DDBJ whole genome shotgun (WGS) entry which is preliminary data.</text>
</comment>
<evidence type="ECO:0000313" key="5">
    <source>
        <dbReference type="Proteomes" id="UP000238322"/>
    </source>
</evidence>
<dbReference type="RefSeq" id="WP_105328675.1">
    <property type="nucleotide sequence ID" value="NZ_PUHY01000005.1"/>
</dbReference>
<dbReference type="InterPro" id="IPR005181">
    <property type="entry name" value="SASA"/>
</dbReference>
<protein>
    <submittedName>
        <fullName evidence="4">Sialate O-acetylesterase</fullName>
    </submittedName>
</protein>
<dbReference type="Pfam" id="PF03629">
    <property type="entry name" value="SASA"/>
    <property type="match status" value="2"/>
</dbReference>
<evidence type="ECO:0000313" key="4">
    <source>
        <dbReference type="EMBL" id="PQO37426.1"/>
    </source>
</evidence>
<dbReference type="PANTHER" id="PTHR31988">
    <property type="entry name" value="ESTERASE, PUTATIVE (DUF303)-RELATED"/>
    <property type="match status" value="1"/>
</dbReference>
<dbReference type="InterPro" id="IPR036514">
    <property type="entry name" value="SGNH_hydro_sf"/>
</dbReference>
<reference evidence="4 5" key="1">
    <citation type="submission" date="2018-02" db="EMBL/GenBank/DDBJ databases">
        <title>Comparative genomes isolates from brazilian mangrove.</title>
        <authorList>
            <person name="Araujo J.E."/>
            <person name="Taketani R.G."/>
            <person name="Silva M.C.P."/>
            <person name="Loureco M.V."/>
            <person name="Andreote F.D."/>
        </authorList>
    </citation>
    <scope>NUCLEOTIDE SEQUENCE [LARGE SCALE GENOMIC DNA]</scope>
    <source>
        <strain evidence="4 5">Hex-1 MGV</strain>
    </source>
</reference>
<evidence type="ECO:0000256" key="1">
    <source>
        <dbReference type="ARBA" id="ARBA00022801"/>
    </source>
</evidence>
<keyword evidence="1" id="KW-0378">Hydrolase</keyword>
<organism evidence="4 5">
    <name type="scientific">Blastopirellula marina</name>
    <dbReference type="NCBI Taxonomy" id="124"/>
    <lineage>
        <taxon>Bacteria</taxon>
        <taxon>Pseudomonadati</taxon>
        <taxon>Planctomycetota</taxon>
        <taxon>Planctomycetia</taxon>
        <taxon>Pirellulales</taxon>
        <taxon>Pirellulaceae</taxon>
        <taxon>Blastopirellula</taxon>
    </lineage>
</organism>
<evidence type="ECO:0000256" key="2">
    <source>
        <dbReference type="SAM" id="SignalP"/>
    </source>
</evidence>
<dbReference type="AlphaFoldDB" id="A0A2S8FZ13"/>
<sequence length="356" mass="40377">MPRITRILPAVLLLFSFGTTSLWAEDTYQVFILAGQSNMEGKASNELLEHQATDEKTKEFYAEFRKDDKWIERDDVMIKFLNRKGPLTIGYGSPNKTGLELAFGFAMGEAYDEPVLLIKTAWGGHSLYQKFRSPSAGMPSEEVLQEELAQAQKRVQNNNEKRNRNDPLPTMEQIKSEYGISYRAMLGEVDNTLKNAGELFPELKGKKPHIAGFVWFQGFNDMFGDYAPSEYAQNMKHLIHDIRKAWNSPNLPVVIGALGQNGSGEPQANMKKIQDAQFAMNQVPEFAGNVKTIATDEMVDKTAEDLFPGWQDHFEEWKLVGSDRPYHYLGSGIWYSRIGKKMAETMLELKKEASQN</sequence>
<gene>
    <name evidence="4" type="ORF">C5Y83_05640</name>
</gene>
<name>A0A2S8FZ13_9BACT</name>
<dbReference type="GO" id="GO:0016788">
    <property type="term" value="F:hydrolase activity, acting on ester bonds"/>
    <property type="evidence" value="ECO:0007669"/>
    <property type="project" value="UniProtKB-ARBA"/>
</dbReference>
<dbReference type="Gene3D" id="3.40.50.1110">
    <property type="entry name" value="SGNH hydrolase"/>
    <property type="match status" value="1"/>
</dbReference>
<dbReference type="OrthoDB" id="209830at2"/>